<keyword evidence="5" id="KW-0677">Repeat</keyword>
<evidence type="ECO:0000256" key="2">
    <source>
        <dbReference type="ARBA" id="ARBA00006375"/>
    </source>
</evidence>
<dbReference type="OrthoDB" id="1747031at2759"/>
<evidence type="ECO:0000313" key="13">
    <source>
        <dbReference type="EMBL" id="KAF7347778.1"/>
    </source>
</evidence>
<organism evidence="13 14">
    <name type="scientific">Mycena venus</name>
    <dbReference type="NCBI Taxonomy" id="2733690"/>
    <lineage>
        <taxon>Eukaryota</taxon>
        <taxon>Fungi</taxon>
        <taxon>Dikarya</taxon>
        <taxon>Basidiomycota</taxon>
        <taxon>Agaricomycotina</taxon>
        <taxon>Agaricomycetes</taxon>
        <taxon>Agaricomycetidae</taxon>
        <taxon>Agaricales</taxon>
        <taxon>Marasmiineae</taxon>
        <taxon>Mycenaceae</taxon>
        <taxon>Mycena</taxon>
    </lineage>
</organism>
<evidence type="ECO:0000256" key="6">
    <source>
        <dbReference type="ARBA" id="ARBA00022792"/>
    </source>
</evidence>
<dbReference type="InterPro" id="IPR023395">
    <property type="entry name" value="MCP_dom_sf"/>
</dbReference>
<keyword evidence="4 10" id="KW-0812">Transmembrane</keyword>
<keyword evidence="9 10" id="KW-0472">Membrane</keyword>
<keyword evidence="14" id="KW-1185">Reference proteome</keyword>
<dbReference type="AlphaFoldDB" id="A0A8H6XTE9"/>
<reference evidence="13" key="1">
    <citation type="submission" date="2020-05" db="EMBL/GenBank/DDBJ databases">
        <title>Mycena genomes resolve the evolution of fungal bioluminescence.</title>
        <authorList>
            <person name="Tsai I.J."/>
        </authorList>
    </citation>
    <scope>NUCLEOTIDE SEQUENCE</scope>
    <source>
        <strain evidence="13">CCC161011</strain>
    </source>
</reference>
<feature type="repeat" description="Solcar" evidence="10">
    <location>
        <begin position="123"/>
        <end position="213"/>
    </location>
</feature>
<keyword evidence="8" id="KW-0496">Mitochondrion</keyword>
<comment type="caution">
    <text evidence="13">The sequence shown here is derived from an EMBL/GenBank/DDBJ whole genome shotgun (WGS) entry which is preliminary data.</text>
</comment>
<sequence>MKELQAKVVAAATGSTMTALTMTPFDVVKTRLQTQPVQCVRNMSSLARPLAAEQLVCVWDHGLFRAEPVRGFSDAVRHVWRAEGMRGLWKGVGTTLVIGVPSSTSYMLTYDHLLNVVLPPLLPAAVVPLSAGILARSSITTIMSPLELVRTNLQSTPAHPLNPNTLRSVLHSVRGQVRDHGVRFLWRGLGATLWRDVPFSGLYWAGYETTKSAFRRHYNMSGAGVAFISGAFSGMASALVTNPFDVLKTRRQALIMSAPSAKNSTIPLLVRIVQTEGASSLFAGLIFQLDLTAVSCDTSGRVSSVSCGLGAAAAPKTRPKDLGTRGGDRDVPPMSASRSESAAGFREAAEPPAAPSTRLVSRATVTIFPNLCKRLA</sequence>
<evidence type="ECO:0000313" key="14">
    <source>
        <dbReference type="Proteomes" id="UP000620124"/>
    </source>
</evidence>
<dbReference type="Gene3D" id="1.50.40.10">
    <property type="entry name" value="Mitochondrial carrier domain"/>
    <property type="match status" value="1"/>
</dbReference>
<comment type="similarity">
    <text evidence="2 11">Belongs to the mitochondrial carrier (TC 2.A.29) family.</text>
</comment>
<keyword evidence="3 11" id="KW-0813">Transport</keyword>
<dbReference type="GO" id="GO:0005743">
    <property type="term" value="C:mitochondrial inner membrane"/>
    <property type="evidence" value="ECO:0007669"/>
    <property type="project" value="UniProtKB-SubCell"/>
</dbReference>
<dbReference type="Pfam" id="PF00153">
    <property type="entry name" value="Mito_carr"/>
    <property type="match status" value="3"/>
</dbReference>
<dbReference type="PANTHER" id="PTHR45760:SF2">
    <property type="entry name" value="FI19922P1-RELATED"/>
    <property type="match status" value="1"/>
</dbReference>
<dbReference type="SUPFAM" id="SSF103506">
    <property type="entry name" value="Mitochondrial carrier"/>
    <property type="match status" value="1"/>
</dbReference>
<evidence type="ECO:0000256" key="12">
    <source>
        <dbReference type="SAM" id="MobiDB-lite"/>
    </source>
</evidence>
<keyword evidence="7" id="KW-1133">Transmembrane helix</keyword>
<dbReference type="GO" id="GO:1990542">
    <property type="term" value="P:mitochondrial transmembrane transport"/>
    <property type="evidence" value="ECO:0007669"/>
    <property type="project" value="InterPro"/>
</dbReference>
<protein>
    <recommendedName>
        <fullName evidence="15">Mitochondrial carrier protein</fullName>
    </recommendedName>
</protein>
<evidence type="ECO:0000256" key="10">
    <source>
        <dbReference type="PROSITE-ProRule" id="PRU00282"/>
    </source>
</evidence>
<dbReference type="Proteomes" id="UP000620124">
    <property type="component" value="Unassembled WGS sequence"/>
</dbReference>
<evidence type="ECO:0000256" key="3">
    <source>
        <dbReference type="ARBA" id="ARBA00022448"/>
    </source>
</evidence>
<evidence type="ECO:0000256" key="7">
    <source>
        <dbReference type="ARBA" id="ARBA00022989"/>
    </source>
</evidence>
<feature type="repeat" description="Solcar" evidence="10">
    <location>
        <begin position="221"/>
        <end position="309"/>
    </location>
</feature>
<evidence type="ECO:0000256" key="1">
    <source>
        <dbReference type="ARBA" id="ARBA00004448"/>
    </source>
</evidence>
<evidence type="ECO:0000256" key="4">
    <source>
        <dbReference type="ARBA" id="ARBA00022692"/>
    </source>
</evidence>
<dbReference type="InterPro" id="IPR018108">
    <property type="entry name" value="MCP_transmembrane"/>
</dbReference>
<keyword evidence="6" id="KW-0999">Mitochondrion inner membrane</keyword>
<evidence type="ECO:0000256" key="8">
    <source>
        <dbReference type="ARBA" id="ARBA00023128"/>
    </source>
</evidence>
<feature type="repeat" description="Solcar" evidence="10">
    <location>
        <begin position="2"/>
        <end position="116"/>
    </location>
</feature>
<evidence type="ECO:0008006" key="15">
    <source>
        <dbReference type="Google" id="ProtNLM"/>
    </source>
</evidence>
<comment type="subcellular location">
    <subcellularLocation>
        <location evidence="1">Mitochondrion inner membrane</location>
        <topology evidence="1">Multi-pass membrane protein</topology>
    </subcellularLocation>
</comment>
<feature type="compositionally biased region" description="Basic and acidic residues" evidence="12">
    <location>
        <begin position="318"/>
        <end position="331"/>
    </location>
</feature>
<dbReference type="EMBL" id="JACAZI010000012">
    <property type="protein sequence ID" value="KAF7347778.1"/>
    <property type="molecule type" value="Genomic_DNA"/>
</dbReference>
<proteinExistence type="inferred from homology"/>
<evidence type="ECO:0000256" key="11">
    <source>
        <dbReference type="RuleBase" id="RU000488"/>
    </source>
</evidence>
<accession>A0A8H6XTE9</accession>
<dbReference type="PANTHER" id="PTHR45760">
    <property type="entry name" value="FI19922P1-RELATED"/>
    <property type="match status" value="1"/>
</dbReference>
<dbReference type="PROSITE" id="PS50920">
    <property type="entry name" value="SOLCAR"/>
    <property type="match status" value="3"/>
</dbReference>
<gene>
    <name evidence="13" type="ORF">MVEN_01535300</name>
</gene>
<dbReference type="InterPro" id="IPR045315">
    <property type="entry name" value="Mtm1-like"/>
</dbReference>
<feature type="region of interest" description="Disordered" evidence="12">
    <location>
        <begin position="312"/>
        <end position="355"/>
    </location>
</feature>
<evidence type="ECO:0000256" key="9">
    <source>
        <dbReference type="ARBA" id="ARBA00023136"/>
    </source>
</evidence>
<evidence type="ECO:0000256" key="5">
    <source>
        <dbReference type="ARBA" id="ARBA00022737"/>
    </source>
</evidence>
<name>A0A8H6XTE9_9AGAR</name>